<protein>
    <submittedName>
        <fullName evidence="2">Uncharacterized protein</fullName>
    </submittedName>
</protein>
<feature type="transmembrane region" description="Helical" evidence="1">
    <location>
        <begin position="127"/>
        <end position="147"/>
    </location>
</feature>
<dbReference type="OrthoDB" id="5967488at2759"/>
<organism evidence="2 3">
    <name type="scientific">Desmophyllum pertusum</name>
    <dbReference type="NCBI Taxonomy" id="174260"/>
    <lineage>
        <taxon>Eukaryota</taxon>
        <taxon>Metazoa</taxon>
        <taxon>Cnidaria</taxon>
        <taxon>Anthozoa</taxon>
        <taxon>Hexacorallia</taxon>
        <taxon>Scleractinia</taxon>
        <taxon>Caryophylliina</taxon>
        <taxon>Caryophylliidae</taxon>
        <taxon>Desmophyllum</taxon>
    </lineage>
</organism>
<keyword evidence="1" id="KW-0472">Membrane</keyword>
<feature type="transmembrane region" description="Helical" evidence="1">
    <location>
        <begin position="54"/>
        <end position="77"/>
    </location>
</feature>
<keyword evidence="1" id="KW-0812">Transmembrane</keyword>
<feature type="transmembrane region" description="Helical" evidence="1">
    <location>
        <begin position="278"/>
        <end position="295"/>
    </location>
</feature>
<gene>
    <name evidence="2" type="ORF">OS493_003584</name>
</gene>
<evidence type="ECO:0000313" key="2">
    <source>
        <dbReference type="EMBL" id="KAJ7393915.1"/>
    </source>
</evidence>
<sequence>MEEMDEVLRAGETVVSRRKQSRKRRENAATVGSDSYARKTWFHNMLSIPPRQTLTSLSLFTAWSAFMAYVVGGILGVAYPPLSALLNMKLSGREQEYWRLSCGALAGIGFFYIVTARSRPMVAGNGAILGTVPERVFFVTAVLMWLFRQSLVPLRVVVTFTLLDTTLATITYIIWSRNTPGASPKKCLVEIAKLMLPILGPAKKCTSNCVQMIGYIQMAISLTFMAKPEIARDAMGLDAFEGYSKGLIALFFTQMAIIGWFHVLGGGDGNESCPIAAVFYRLAWSTPLISLMYYFDCIERGFAVSMGIADLIGAIVILIPLCIEALSSK</sequence>
<feature type="transmembrane region" description="Helical" evidence="1">
    <location>
        <begin position="246"/>
        <end position="266"/>
    </location>
</feature>
<dbReference type="EMBL" id="MU825397">
    <property type="protein sequence ID" value="KAJ7393915.1"/>
    <property type="molecule type" value="Genomic_DNA"/>
</dbReference>
<comment type="caution">
    <text evidence="2">The sequence shown here is derived from an EMBL/GenBank/DDBJ whole genome shotgun (WGS) entry which is preliminary data.</text>
</comment>
<reference evidence="2" key="1">
    <citation type="submission" date="2023-01" db="EMBL/GenBank/DDBJ databases">
        <title>Genome assembly of the deep-sea coral Lophelia pertusa.</title>
        <authorList>
            <person name="Herrera S."/>
            <person name="Cordes E."/>
        </authorList>
    </citation>
    <scope>NUCLEOTIDE SEQUENCE</scope>
    <source>
        <strain evidence="2">USNM1676648</strain>
        <tissue evidence="2">Polyp</tissue>
    </source>
</reference>
<proteinExistence type="predicted"/>
<dbReference type="Proteomes" id="UP001163046">
    <property type="component" value="Unassembled WGS sequence"/>
</dbReference>
<feature type="transmembrane region" description="Helical" evidence="1">
    <location>
        <begin position="153"/>
        <end position="175"/>
    </location>
</feature>
<accession>A0A9X0DBJ4</accession>
<dbReference type="AlphaFoldDB" id="A0A9X0DBJ4"/>
<feature type="transmembrane region" description="Helical" evidence="1">
    <location>
        <begin position="97"/>
        <end position="115"/>
    </location>
</feature>
<evidence type="ECO:0000313" key="3">
    <source>
        <dbReference type="Proteomes" id="UP001163046"/>
    </source>
</evidence>
<keyword evidence="3" id="KW-1185">Reference proteome</keyword>
<keyword evidence="1" id="KW-1133">Transmembrane helix</keyword>
<name>A0A9X0DBJ4_9CNID</name>
<evidence type="ECO:0000256" key="1">
    <source>
        <dbReference type="SAM" id="Phobius"/>
    </source>
</evidence>
<feature type="transmembrane region" description="Helical" evidence="1">
    <location>
        <begin position="301"/>
        <end position="323"/>
    </location>
</feature>